<proteinExistence type="predicted"/>
<dbReference type="GeneID" id="28960175"/>
<dbReference type="Proteomes" id="UP000009097">
    <property type="component" value="Unassembled WGS sequence"/>
</dbReference>
<name>A0A0J9V0X4_FUSO4</name>
<dbReference type="AlphaFoldDB" id="A0A0J9V0X4"/>
<evidence type="ECO:0000313" key="1">
    <source>
        <dbReference type="EMBL" id="KNB04970.1"/>
    </source>
</evidence>
<reference evidence="1" key="2">
    <citation type="journal article" date="2010" name="Nature">
        <title>Comparative genomics reveals mobile pathogenicity chromosomes in Fusarium.</title>
        <authorList>
            <person name="Ma L.J."/>
            <person name="van der Does H.C."/>
            <person name="Borkovich K.A."/>
            <person name="Coleman J.J."/>
            <person name="Daboussi M.J."/>
            <person name="Di Pietro A."/>
            <person name="Dufresne M."/>
            <person name="Freitag M."/>
            <person name="Grabherr M."/>
            <person name="Henrissat B."/>
            <person name="Houterman P.M."/>
            <person name="Kang S."/>
            <person name="Shim W.B."/>
            <person name="Woloshuk C."/>
            <person name="Xie X."/>
            <person name="Xu J.R."/>
            <person name="Antoniw J."/>
            <person name="Baker S.E."/>
            <person name="Bluhm B.H."/>
            <person name="Breakspear A."/>
            <person name="Brown D.W."/>
            <person name="Butchko R.A."/>
            <person name="Chapman S."/>
            <person name="Coulson R."/>
            <person name="Coutinho P.M."/>
            <person name="Danchin E.G."/>
            <person name="Diener A."/>
            <person name="Gale L.R."/>
            <person name="Gardiner D.M."/>
            <person name="Goff S."/>
            <person name="Hammond-Kosack K.E."/>
            <person name="Hilburn K."/>
            <person name="Hua-Van A."/>
            <person name="Jonkers W."/>
            <person name="Kazan K."/>
            <person name="Kodira C.D."/>
            <person name="Koehrsen M."/>
            <person name="Kumar L."/>
            <person name="Lee Y.H."/>
            <person name="Li L."/>
            <person name="Manners J.M."/>
            <person name="Miranda-Saavedra D."/>
            <person name="Mukherjee M."/>
            <person name="Park G."/>
            <person name="Park J."/>
            <person name="Park S.Y."/>
            <person name="Proctor R.H."/>
            <person name="Regev A."/>
            <person name="Ruiz-Roldan M.C."/>
            <person name="Sain D."/>
            <person name="Sakthikumar S."/>
            <person name="Sykes S."/>
            <person name="Schwartz D.C."/>
            <person name="Turgeon B.G."/>
            <person name="Wapinski I."/>
            <person name="Yoder O."/>
            <person name="Young S."/>
            <person name="Zeng Q."/>
            <person name="Zhou S."/>
            <person name="Galagan J."/>
            <person name="Cuomo C.A."/>
            <person name="Kistler H.C."/>
            <person name="Rep M."/>
        </authorList>
    </citation>
    <scope>NUCLEOTIDE SEQUENCE [LARGE SCALE GENOMIC DNA]</scope>
    <source>
        <strain evidence="1">4287</strain>
    </source>
</reference>
<accession>A0A0J9V0X4</accession>
<dbReference type="VEuPathDB" id="FungiDB:FOXG_19469"/>
<gene>
    <name evidence="1" type="ORF">FOXG_19469</name>
</gene>
<dbReference type="OrthoDB" id="10269402at2759"/>
<dbReference type="EMBL" id="DS231702">
    <property type="protein sequence ID" value="KNB04970.1"/>
    <property type="molecule type" value="Genomic_DNA"/>
</dbReference>
<protein>
    <submittedName>
        <fullName evidence="1">Uncharacterized protein</fullName>
    </submittedName>
</protein>
<evidence type="ECO:0000313" key="2">
    <source>
        <dbReference type="Proteomes" id="UP000009097"/>
    </source>
</evidence>
<reference evidence="1" key="1">
    <citation type="submission" date="2007-04" db="EMBL/GenBank/DDBJ databases">
        <authorList>
            <consortium name="The Broad Institute Genome Sequencing Platform"/>
            <person name="Birren B."/>
            <person name="Lander E."/>
            <person name="Galagan J."/>
            <person name="Nusbaum C."/>
            <person name="Devon K."/>
            <person name="Ma L.-J."/>
            <person name="Jaffe D."/>
            <person name="Butler J."/>
            <person name="Alvarez P."/>
            <person name="Gnerre S."/>
            <person name="Grabherr M."/>
            <person name="Kleber M."/>
            <person name="Mauceli E."/>
            <person name="Brockman W."/>
            <person name="MacCallum I.A."/>
            <person name="Young S."/>
            <person name="LaButti K."/>
            <person name="DeCaprio D."/>
            <person name="Crawford M."/>
            <person name="Koehrsen M."/>
            <person name="Engels R."/>
            <person name="Montgomery P."/>
            <person name="Pearson M."/>
            <person name="Howarth C."/>
            <person name="Larson L."/>
            <person name="White J."/>
            <person name="O'Leary S."/>
            <person name="Kodira C."/>
            <person name="Zeng Q."/>
            <person name="Yandava C."/>
            <person name="Alvarado L."/>
            <person name="Kistler C."/>
            <person name="Shim W.-B."/>
            <person name="Kang S."/>
            <person name="Woloshuk C."/>
        </authorList>
    </citation>
    <scope>NUCLEOTIDE SEQUENCE</scope>
    <source>
        <strain evidence="1">4287</strain>
    </source>
</reference>
<dbReference type="KEGG" id="fox:FOXG_19469"/>
<organism evidence="1 2">
    <name type="scientific">Fusarium oxysporum f. sp. lycopersici (strain 4287 / CBS 123668 / FGSC 9935 / NRRL 34936)</name>
    <name type="common">Fusarium vascular wilt of tomato</name>
    <dbReference type="NCBI Taxonomy" id="426428"/>
    <lineage>
        <taxon>Eukaryota</taxon>
        <taxon>Fungi</taxon>
        <taxon>Dikarya</taxon>
        <taxon>Ascomycota</taxon>
        <taxon>Pezizomycotina</taxon>
        <taxon>Sordariomycetes</taxon>
        <taxon>Hypocreomycetidae</taxon>
        <taxon>Hypocreales</taxon>
        <taxon>Nectriaceae</taxon>
        <taxon>Fusarium</taxon>
        <taxon>Fusarium oxysporum species complex</taxon>
    </lineage>
</organism>
<sequence>MPYNPTRTYFHVGIWYIRFFHAEDTRRKLQQEYATDDELASFERIVKESEMPTQKEWARFVEDGYPQAPREEYLVQRNPGLKGAARQLKGLVVKTGDLLSEFISPR</sequence>
<dbReference type="RefSeq" id="XP_018243015.1">
    <property type="nucleotide sequence ID" value="XM_018399686.1"/>
</dbReference>